<evidence type="ECO:0000313" key="1">
    <source>
        <dbReference type="EMBL" id="KAI2388721.1"/>
    </source>
</evidence>
<name>A0ACB8V043_9EURO</name>
<dbReference type="EMBL" id="JALBCA010000029">
    <property type="protein sequence ID" value="KAI2388721.1"/>
    <property type="molecule type" value="Genomic_DNA"/>
</dbReference>
<reference evidence="1" key="1">
    <citation type="journal article" date="2022" name="bioRxiv">
        <title>Population genetic analysis of Ophidiomyces ophidiicola, the causative agent of snake fungal disease, indicates recent introductions to the USA.</title>
        <authorList>
            <person name="Ladner J.T."/>
            <person name="Palmer J.M."/>
            <person name="Ettinger C.L."/>
            <person name="Stajich J.E."/>
            <person name="Farrell T.M."/>
            <person name="Glorioso B.M."/>
            <person name="Lawson B."/>
            <person name="Price S.J."/>
            <person name="Stengle A.G."/>
            <person name="Grear D.A."/>
            <person name="Lorch J.M."/>
        </authorList>
    </citation>
    <scope>NUCLEOTIDE SEQUENCE</scope>
    <source>
        <strain evidence="1">NWHC 24266-5</strain>
    </source>
</reference>
<comment type="caution">
    <text evidence="1">The sequence shown here is derived from an EMBL/GenBank/DDBJ whole genome shotgun (WGS) entry which is preliminary data.</text>
</comment>
<proteinExistence type="predicted"/>
<protein>
    <submittedName>
        <fullName evidence="1">Uncharacterized protein</fullName>
    </submittedName>
</protein>
<sequence length="232" mass="26177">MIDRLKFIQYMTRRKLSHLGSENQFNAIEAVIGFFVTRGLGTQGTVMSLVNAVGLEAIQRGAAISLGYSNSTAGNPAASKWATFLDQRKTGKLVDCDMHDRAWSIAEQTAVNYGMQLASSRPDLKPLTQWEQRWHQFTNVFRTIMQHRQTLLWLIKMIFSTDPSVPIVFEAFLNWVTDITEISSIGLLSEVAWQLSLLELSWKGGDPAGDVAVMLQMIFEFWKAFQVNEGLL</sequence>
<organism evidence="1">
    <name type="scientific">Ophidiomyces ophidiicola</name>
    <dbReference type="NCBI Taxonomy" id="1387563"/>
    <lineage>
        <taxon>Eukaryota</taxon>
        <taxon>Fungi</taxon>
        <taxon>Dikarya</taxon>
        <taxon>Ascomycota</taxon>
        <taxon>Pezizomycotina</taxon>
        <taxon>Eurotiomycetes</taxon>
        <taxon>Eurotiomycetidae</taxon>
        <taxon>Onygenales</taxon>
        <taxon>Onygenaceae</taxon>
        <taxon>Ophidiomyces</taxon>
    </lineage>
</organism>
<gene>
    <name evidence="1" type="ORF">LOY88_002490</name>
</gene>
<accession>A0ACB8V043</accession>